<dbReference type="PANTHER" id="PTHR11477:SF0">
    <property type="entry name" value="IP08861P-RELATED"/>
    <property type="match status" value="1"/>
</dbReference>
<evidence type="ECO:0000313" key="5">
    <source>
        <dbReference type="EMBL" id="QHT10307.1"/>
    </source>
</evidence>
<dbReference type="InterPro" id="IPR036575">
    <property type="entry name" value="TFIIS_cen_dom_sf"/>
</dbReference>
<protein>
    <recommendedName>
        <fullName evidence="4">TFIIS-type domain-containing protein</fullName>
    </recommendedName>
</protein>
<dbReference type="GO" id="GO:0008270">
    <property type="term" value="F:zinc ion binding"/>
    <property type="evidence" value="ECO:0007669"/>
    <property type="project" value="UniProtKB-KW"/>
</dbReference>
<dbReference type="SUPFAM" id="SSF46942">
    <property type="entry name" value="Elongation factor TFIIS domain 2"/>
    <property type="match status" value="1"/>
</dbReference>
<dbReference type="AlphaFoldDB" id="A0A6C0D1A4"/>
<dbReference type="GO" id="GO:0005634">
    <property type="term" value="C:nucleus"/>
    <property type="evidence" value="ECO:0007669"/>
    <property type="project" value="TreeGrafter"/>
</dbReference>
<sequence>MIVPDPVAFRSRVIKSIQDIINNDIMSRNIEKSIYNKTIQTAEEYKIIKRWDNKYFVLLYVDKFKMIYFNLKNPELLKKVLDKTFKTIDLAFKSHQELYPEKWDKLIEEKKQRLENKYFPKIEASTDNFICRKCKSNKCTYYQLQTRSADEPMTTYVTCIDCGSRWKC</sequence>
<dbReference type="EMBL" id="MN739520">
    <property type="protein sequence ID" value="QHT10307.1"/>
    <property type="molecule type" value="Genomic_DNA"/>
</dbReference>
<accession>A0A6C0D1A4</accession>
<proteinExistence type="predicted"/>
<keyword evidence="2" id="KW-0863">Zinc-finger</keyword>
<evidence type="ECO:0000256" key="1">
    <source>
        <dbReference type="ARBA" id="ARBA00022723"/>
    </source>
</evidence>
<dbReference type="CDD" id="cd13749">
    <property type="entry name" value="Zn-ribbon_TFIIS"/>
    <property type="match status" value="1"/>
</dbReference>
<evidence type="ECO:0000256" key="3">
    <source>
        <dbReference type="ARBA" id="ARBA00022833"/>
    </source>
</evidence>
<keyword evidence="1" id="KW-0479">Metal-binding</keyword>
<feature type="domain" description="TFIIS-type" evidence="4">
    <location>
        <begin position="127"/>
        <end position="167"/>
    </location>
</feature>
<dbReference type="InterPro" id="IPR001222">
    <property type="entry name" value="Znf_TFIIS"/>
</dbReference>
<organism evidence="5">
    <name type="scientific">viral metagenome</name>
    <dbReference type="NCBI Taxonomy" id="1070528"/>
    <lineage>
        <taxon>unclassified sequences</taxon>
        <taxon>metagenomes</taxon>
        <taxon>organismal metagenomes</taxon>
    </lineage>
</organism>
<dbReference type="Pfam" id="PF07500">
    <property type="entry name" value="TFIIS_M"/>
    <property type="match status" value="1"/>
</dbReference>
<keyword evidence="3" id="KW-0862">Zinc</keyword>
<evidence type="ECO:0000256" key="2">
    <source>
        <dbReference type="ARBA" id="ARBA00022771"/>
    </source>
</evidence>
<evidence type="ECO:0000259" key="4">
    <source>
        <dbReference type="PROSITE" id="PS51133"/>
    </source>
</evidence>
<dbReference type="Pfam" id="PF01096">
    <property type="entry name" value="Zn_ribbon_TFIIS"/>
    <property type="match status" value="1"/>
</dbReference>
<dbReference type="Gene3D" id="1.10.472.30">
    <property type="entry name" value="Transcription elongation factor S-II, central domain"/>
    <property type="match status" value="1"/>
</dbReference>
<dbReference type="PROSITE" id="PS51133">
    <property type="entry name" value="ZF_TFIIS_2"/>
    <property type="match status" value="1"/>
</dbReference>
<dbReference type="GO" id="GO:0006351">
    <property type="term" value="P:DNA-templated transcription"/>
    <property type="evidence" value="ECO:0007669"/>
    <property type="project" value="InterPro"/>
</dbReference>
<dbReference type="PANTHER" id="PTHR11477">
    <property type="entry name" value="TRANSCRIPTION FACTOR S-II ZINC FINGER DOMAIN-CONTAINING PROTEIN"/>
    <property type="match status" value="1"/>
</dbReference>
<dbReference type="SMART" id="SM00440">
    <property type="entry name" value="ZnF_C2C2"/>
    <property type="match status" value="1"/>
</dbReference>
<dbReference type="SUPFAM" id="SSF57783">
    <property type="entry name" value="Zinc beta-ribbon"/>
    <property type="match status" value="1"/>
</dbReference>
<name>A0A6C0D1A4_9ZZZZ</name>
<reference evidence="5" key="1">
    <citation type="journal article" date="2020" name="Nature">
        <title>Giant virus diversity and host interactions through global metagenomics.</title>
        <authorList>
            <person name="Schulz F."/>
            <person name="Roux S."/>
            <person name="Paez-Espino D."/>
            <person name="Jungbluth S."/>
            <person name="Walsh D.A."/>
            <person name="Denef V.J."/>
            <person name="McMahon K.D."/>
            <person name="Konstantinidis K.T."/>
            <person name="Eloe-Fadrosh E.A."/>
            <person name="Kyrpides N.C."/>
            <person name="Woyke T."/>
        </authorList>
    </citation>
    <scope>NUCLEOTIDE SEQUENCE</scope>
    <source>
        <strain evidence="5">GVMAG-M-3300023174-107</strain>
    </source>
</reference>
<dbReference type="GO" id="GO:0003676">
    <property type="term" value="F:nucleic acid binding"/>
    <property type="evidence" value="ECO:0007669"/>
    <property type="project" value="InterPro"/>
</dbReference>
<dbReference type="PROSITE" id="PS00466">
    <property type="entry name" value="ZF_TFIIS_1"/>
    <property type="match status" value="1"/>
</dbReference>
<dbReference type="Gene3D" id="2.20.25.10">
    <property type="match status" value="1"/>
</dbReference>
<dbReference type="InterPro" id="IPR003618">
    <property type="entry name" value="TFIIS_cen_dom"/>
</dbReference>